<evidence type="ECO:0000259" key="3">
    <source>
        <dbReference type="Pfam" id="PF05036"/>
    </source>
</evidence>
<dbReference type="RefSeq" id="WP_169659077.1">
    <property type="nucleotide sequence ID" value="NZ_JABANE010000076.1"/>
</dbReference>
<dbReference type="EMBL" id="JABANE010000076">
    <property type="protein sequence ID" value="NME70848.1"/>
    <property type="molecule type" value="Genomic_DNA"/>
</dbReference>
<dbReference type="PANTHER" id="PTHR34183">
    <property type="entry name" value="ENDOLYTIC PEPTIDOGLYCAN TRANSGLYCOSYLASE RLPA"/>
    <property type="match status" value="1"/>
</dbReference>
<name>A0A7X9RY04_9BACT</name>
<feature type="signal peptide" evidence="1">
    <location>
        <begin position="1"/>
        <end position="19"/>
    </location>
</feature>
<dbReference type="Pfam" id="PF03330">
    <property type="entry name" value="DPBB_1"/>
    <property type="match status" value="1"/>
</dbReference>
<evidence type="ECO:0000313" key="4">
    <source>
        <dbReference type="EMBL" id="NME70848.1"/>
    </source>
</evidence>
<dbReference type="CDD" id="cd22268">
    <property type="entry name" value="DPBB_RlpA-like"/>
    <property type="match status" value="1"/>
</dbReference>
<feature type="domain" description="RlpA-like protein double-psi beta-barrel" evidence="2">
    <location>
        <begin position="32"/>
        <end position="113"/>
    </location>
</feature>
<accession>A0A7X9RY04</accession>
<feature type="domain" description="SPOR" evidence="3">
    <location>
        <begin position="175"/>
        <end position="244"/>
    </location>
</feature>
<keyword evidence="5" id="KW-1185">Reference proteome</keyword>
<sequence>MKRKLLLFLVFFLALNHFMLSQTITKIGYKEMGKASYYPDDRDGIITRGGVKFSKDSMYVAHKYFPFGSIIKVRNIDNGKTVLLKVVDRPYTSSRIIDMTYEAAQRLDIIGETESMVEVILKDTPATLREKRKLQQQAKAKAKEENNSIDIDKTLFTEVGTYTLRGDKKSIEGVGIQFATSPDIEYVLSEGKKIESNYLISSIFVQTGWSNGQKVYRLLIGCFSSSDAAQPLLQLFQKGGYSDCFEKKHHNN</sequence>
<organism evidence="4 5">
    <name type="scientific">Flammeovirga aprica JL-4</name>
    <dbReference type="NCBI Taxonomy" id="694437"/>
    <lineage>
        <taxon>Bacteria</taxon>
        <taxon>Pseudomonadati</taxon>
        <taxon>Bacteroidota</taxon>
        <taxon>Cytophagia</taxon>
        <taxon>Cytophagales</taxon>
        <taxon>Flammeovirgaceae</taxon>
        <taxon>Flammeovirga</taxon>
    </lineage>
</organism>
<dbReference type="Pfam" id="PF05036">
    <property type="entry name" value="SPOR"/>
    <property type="match status" value="1"/>
</dbReference>
<evidence type="ECO:0008006" key="6">
    <source>
        <dbReference type="Google" id="ProtNLM"/>
    </source>
</evidence>
<dbReference type="InterPro" id="IPR009009">
    <property type="entry name" value="RlpA-like_DPBB"/>
</dbReference>
<protein>
    <recommendedName>
        <fullName evidence="6">Endolytic peptidoglycan transglycosylase RlpA</fullName>
    </recommendedName>
</protein>
<proteinExistence type="predicted"/>
<reference evidence="4 5" key="1">
    <citation type="submission" date="2020-04" db="EMBL/GenBank/DDBJ databases">
        <title>Flammeovirga sp. SR4, a novel species isolated from seawater.</title>
        <authorList>
            <person name="Wang X."/>
        </authorList>
    </citation>
    <scope>NUCLEOTIDE SEQUENCE [LARGE SCALE GENOMIC DNA]</scope>
    <source>
        <strain evidence="4 5">ATCC 23126</strain>
    </source>
</reference>
<dbReference type="AlphaFoldDB" id="A0A7X9RY04"/>
<evidence type="ECO:0000313" key="5">
    <source>
        <dbReference type="Proteomes" id="UP000576082"/>
    </source>
</evidence>
<dbReference type="Proteomes" id="UP000576082">
    <property type="component" value="Unassembled WGS sequence"/>
</dbReference>
<gene>
    <name evidence="4" type="ORF">HHU12_22935</name>
</gene>
<evidence type="ECO:0000259" key="2">
    <source>
        <dbReference type="Pfam" id="PF03330"/>
    </source>
</evidence>
<dbReference type="InterPro" id="IPR036908">
    <property type="entry name" value="RlpA-like_sf"/>
</dbReference>
<comment type="caution">
    <text evidence="4">The sequence shown here is derived from an EMBL/GenBank/DDBJ whole genome shotgun (WGS) entry which is preliminary data.</text>
</comment>
<keyword evidence="1" id="KW-0732">Signal</keyword>
<dbReference type="PANTHER" id="PTHR34183:SF1">
    <property type="entry name" value="ENDOLYTIC PEPTIDOGLYCAN TRANSGLYCOSYLASE RLPA"/>
    <property type="match status" value="1"/>
</dbReference>
<dbReference type="GO" id="GO:0042834">
    <property type="term" value="F:peptidoglycan binding"/>
    <property type="evidence" value="ECO:0007669"/>
    <property type="project" value="InterPro"/>
</dbReference>
<dbReference type="InterPro" id="IPR007730">
    <property type="entry name" value="SPOR-like_dom"/>
</dbReference>
<feature type="chain" id="PRO_5031038511" description="Endolytic peptidoglycan transglycosylase RlpA" evidence="1">
    <location>
        <begin position="20"/>
        <end position="252"/>
    </location>
</feature>
<dbReference type="Gene3D" id="2.40.40.10">
    <property type="entry name" value="RlpA-like domain"/>
    <property type="match status" value="1"/>
</dbReference>
<dbReference type="SUPFAM" id="SSF50685">
    <property type="entry name" value="Barwin-like endoglucanases"/>
    <property type="match status" value="1"/>
</dbReference>
<evidence type="ECO:0000256" key="1">
    <source>
        <dbReference type="SAM" id="SignalP"/>
    </source>
</evidence>